<keyword evidence="1" id="KW-0812">Transmembrane</keyword>
<organism evidence="2 3">
    <name type="scientific">Gossypium darwinii</name>
    <name type="common">Darwin's cotton</name>
    <name type="synonym">Gossypium barbadense var. darwinii</name>
    <dbReference type="NCBI Taxonomy" id="34276"/>
    <lineage>
        <taxon>Eukaryota</taxon>
        <taxon>Viridiplantae</taxon>
        <taxon>Streptophyta</taxon>
        <taxon>Embryophyta</taxon>
        <taxon>Tracheophyta</taxon>
        <taxon>Spermatophyta</taxon>
        <taxon>Magnoliopsida</taxon>
        <taxon>eudicotyledons</taxon>
        <taxon>Gunneridae</taxon>
        <taxon>Pentapetalae</taxon>
        <taxon>rosids</taxon>
        <taxon>malvids</taxon>
        <taxon>Malvales</taxon>
        <taxon>Malvaceae</taxon>
        <taxon>Malvoideae</taxon>
        <taxon>Gossypium</taxon>
    </lineage>
</organism>
<feature type="transmembrane region" description="Helical" evidence="1">
    <location>
        <begin position="52"/>
        <end position="78"/>
    </location>
</feature>
<protein>
    <submittedName>
        <fullName evidence="2">Uncharacterized protein</fullName>
    </submittedName>
</protein>
<proteinExistence type="predicted"/>
<dbReference type="EMBL" id="CM017694">
    <property type="protein sequence ID" value="TYH10932.1"/>
    <property type="molecule type" value="Genomic_DNA"/>
</dbReference>
<evidence type="ECO:0000256" key="1">
    <source>
        <dbReference type="SAM" id="Phobius"/>
    </source>
</evidence>
<keyword evidence="1" id="KW-1133">Transmembrane helix</keyword>
<evidence type="ECO:0000313" key="2">
    <source>
        <dbReference type="EMBL" id="TYH10932.1"/>
    </source>
</evidence>
<dbReference type="Proteomes" id="UP000323506">
    <property type="component" value="Chromosome A07"/>
</dbReference>
<gene>
    <name evidence="2" type="ORF">ES288_A07G217600v1</name>
</gene>
<keyword evidence="1" id="KW-0472">Membrane</keyword>
<feature type="transmembrane region" description="Helical" evidence="1">
    <location>
        <begin position="12"/>
        <end position="31"/>
    </location>
</feature>
<keyword evidence="3" id="KW-1185">Reference proteome</keyword>
<name>A0A5D2FZ59_GOSDA</name>
<dbReference type="AlphaFoldDB" id="A0A5D2FZ59"/>
<evidence type="ECO:0000313" key="3">
    <source>
        <dbReference type="Proteomes" id="UP000323506"/>
    </source>
</evidence>
<sequence>MISYSNFCRFVLVKYVCVFLEKTNPIYIIFIRFYSRKNKINKRKKYRLKYNFIAVICCYLLSTAPLLVSLLQVCMAWRNRSWA</sequence>
<reference evidence="2 3" key="1">
    <citation type="submission" date="2019-06" db="EMBL/GenBank/DDBJ databases">
        <title>WGS assembly of Gossypium darwinii.</title>
        <authorList>
            <person name="Chen Z.J."/>
            <person name="Sreedasyam A."/>
            <person name="Ando A."/>
            <person name="Song Q."/>
            <person name="De L."/>
            <person name="Hulse-Kemp A."/>
            <person name="Ding M."/>
            <person name="Ye W."/>
            <person name="Kirkbride R."/>
            <person name="Jenkins J."/>
            <person name="Plott C."/>
            <person name="Lovell J."/>
            <person name="Lin Y.-M."/>
            <person name="Vaughn R."/>
            <person name="Liu B."/>
            <person name="Li W."/>
            <person name="Simpson S."/>
            <person name="Scheffler B."/>
            <person name="Saski C."/>
            <person name="Grover C."/>
            <person name="Hu G."/>
            <person name="Conover J."/>
            <person name="Carlson J."/>
            <person name="Shu S."/>
            <person name="Boston L."/>
            <person name="Williams M."/>
            <person name="Peterson D."/>
            <person name="Mcgee K."/>
            <person name="Jones D."/>
            <person name="Wendel J."/>
            <person name="Stelly D."/>
            <person name="Grimwood J."/>
            <person name="Schmutz J."/>
        </authorList>
    </citation>
    <scope>NUCLEOTIDE SEQUENCE [LARGE SCALE GENOMIC DNA]</scope>
    <source>
        <strain evidence="2">1808015.09</strain>
    </source>
</reference>
<accession>A0A5D2FZ59</accession>